<dbReference type="Gene3D" id="3.90.226.10">
    <property type="entry name" value="2-enoyl-CoA Hydratase, Chain A, domain 1"/>
    <property type="match status" value="1"/>
</dbReference>
<dbReference type="Pfam" id="PF18294">
    <property type="entry name" value="Pept_S41_N"/>
    <property type="match status" value="1"/>
</dbReference>
<dbReference type="InterPro" id="IPR005151">
    <property type="entry name" value="Tail-specific_protease"/>
</dbReference>
<protein>
    <submittedName>
        <fullName evidence="2">S41 family peptidase</fullName>
    </submittedName>
</protein>
<reference evidence="2" key="1">
    <citation type="submission" date="2022-10" db="EMBL/GenBank/DDBJ databases">
        <title>Chitinophaga sp. nov., isolated from soil.</title>
        <authorList>
            <person name="Jeon C.O."/>
        </authorList>
    </citation>
    <scope>NUCLEOTIDE SEQUENCE</scope>
    <source>
        <strain evidence="2">R8</strain>
    </source>
</reference>
<dbReference type="InterPro" id="IPR036034">
    <property type="entry name" value="PDZ_sf"/>
</dbReference>
<name>A0ABY6J2P0_9BACT</name>
<evidence type="ECO:0000259" key="1">
    <source>
        <dbReference type="SMART" id="SM00245"/>
    </source>
</evidence>
<dbReference type="Proteomes" id="UP001162741">
    <property type="component" value="Chromosome"/>
</dbReference>
<dbReference type="InterPro" id="IPR029045">
    <property type="entry name" value="ClpP/crotonase-like_dom_sf"/>
</dbReference>
<dbReference type="CDD" id="cd07561">
    <property type="entry name" value="Peptidase_S41_CPP_like"/>
    <property type="match status" value="1"/>
</dbReference>
<sequence>MSRFSFLLLIPICYACRKADPPPPAPTGPVTRTEINTWVLDSLRQFYLWSDQLPVRPDASQETFSWFQSLRSPADRFSFMYHPAYDSTQPAYMFRNFGVELSVIQWPAAPGGVLGVVKLVAPDAHPGIQRGTYFTRVDGEVLTANNAAGLLQRALHSTGFAITIADVTADTVTEGNSIHLKKTVYDHPLVHRINGTTAYLFYNSFHDVYNTQLLRIFQSFKTAGVKNLVLDLRYNQGGSVSAAAVLAALIAPGVKANTGFVYYTGNKRLGKHLLSFYDVLDGVMKMEQLTPASLVLPRVYILCGRATASASELLINNLKPFTQVTLIGEKTFGKDEGAITIRDMRNPRRIDWIMVPIAYKLANANGKGDYDNGITPDYVLDEMNEQPLGDMLYQKALSIIAGTGRLAPYTPSVHRKMYETPVTGEPVLLPIQ</sequence>
<proteinExistence type="predicted"/>
<evidence type="ECO:0000313" key="2">
    <source>
        <dbReference type="EMBL" id="UYQ93775.1"/>
    </source>
</evidence>
<dbReference type="SUPFAM" id="SSF52096">
    <property type="entry name" value="ClpP/crotonase"/>
    <property type="match status" value="1"/>
</dbReference>
<accession>A0ABY6J2P0</accession>
<dbReference type="Gene3D" id="3.30.750.170">
    <property type="match status" value="1"/>
</dbReference>
<dbReference type="EMBL" id="CP107006">
    <property type="protein sequence ID" value="UYQ93775.1"/>
    <property type="molecule type" value="Genomic_DNA"/>
</dbReference>
<organism evidence="2 3">
    <name type="scientific">Chitinophaga horti</name>
    <dbReference type="NCBI Taxonomy" id="2920382"/>
    <lineage>
        <taxon>Bacteria</taxon>
        <taxon>Pseudomonadati</taxon>
        <taxon>Bacteroidota</taxon>
        <taxon>Chitinophagia</taxon>
        <taxon>Chitinophagales</taxon>
        <taxon>Chitinophagaceae</taxon>
        <taxon>Chitinophaga</taxon>
    </lineage>
</organism>
<dbReference type="Gene3D" id="2.30.42.10">
    <property type="match status" value="1"/>
</dbReference>
<dbReference type="InterPro" id="IPR041613">
    <property type="entry name" value="Pept_S41_N"/>
</dbReference>
<dbReference type="PANTHER" id="PTHR32060:SF30">
    <property type="entry name" value="CARBOXY-TERMINAL PROCESSING PROTEASE CTPA"/>
    <property type="match status" value="1"/>
</dbReference>
<evidence type="ECO:0000313" key="3">
    <source>
        <dbReference type="Proteomes" id="UP001162741"/>
    </source>
</evidence>
<dbReference type="SMART" id="SM00245">
    <property type="entry name" value="TSPc"/>
    <property type="match status" value="1"/>
</dbReference>
<dbReference type="PANTHER" id="PTHR32060">
    <property type="entry name" value="TAIL-SPECIFIC PROTEASE"/>
    <property type="match status" value="1"/>
</dbReference>
<gene>
    <name evidence="2" type="ORF">MKQ68_01525</name>
</gene>
<dbReference type="Pfam" id="PF03572">
    <property type="entry name" value="Peptidase_S41"/>
    <property type="match status" value="1"/>
</dbReference>
<dbReference type="RefSeq" id="WP_264281783.1">
    <property type="nucleotide sequence ID" value="NZ_CP107006.1"/>
</dbReference>
<keyword evidence="3" id="KW-1185">Reference proteome</keyword>
<feature type="domain" description="Tail specific protease" evidence="1">
    <location>
        <begin position="173"/>
        <end position="381"/>
    </location>
</feature>